<comment type="subcellular location">
    <subcellularLocation>
        <location evidence="1 7">Cell outer membrane</location>
        <topology evidence="1 7">Multi-pass membrane protein</topology>
    </subcellularLocation>
</comment>
<dbReference type="InterPro" id="IPR039426">
    <property type="entry name" value="TonB-dep_rcpt-like"/>
</dbReference>
<dbReference type="SUPFAM" id="SSF56935">
    <property type="entry name" value="Porins"/>
    <property type="match status" value="1"/>
</dbReference>
<dbReference type="Proteomes" id="UP000886339">
    <property type="component" value="Unassembled WGS sequence"/>
</dbReference>
<evidence type="ECO:0000256" key="7">
    <source>
        <dbReference type="PROSITE-ProRule" id="PRU01360"/>
    </source>
</evidence>
<dbReference type="InterPro" id="IPR012910">
    <property type="entry name" value="Plug_dom"/>
</dbReference>
<gene>
    <name evidence="9" type="ORF">ENJ12_02895</name>
</gene>
<protein>
    <submittedName>
        <fullName evidence="9">TonB-dependent receptor</fullName>
    </submittedName>
</protein>
<evidence type="ECO:0000256" key="6">
    <source>
        <dbReference type="ARBA" id="ARBA00023237"/>
    </source>
</evidence>
<feature type="domain" description="TonB-dependent receptor plug" evidence="8">
    <location>
        <begin position="63"/>
        <end position="172"/>
    </location>
</feature>
<keyword evidence="6 7" id="KW-0998">Cell outer membrane</keyword>
<dbReference type="InterPro" id="IPR037066">
    <property type="entry name" value="Plug_dom_sf"/>
</dbReference>
<evidence type="ECO:0000313" key="9">
    <source>
        <dbReference type="EMBL" id="HEC05771.1"/>
    </source>
</evidence>
<dbReference type="AlphaFoldDB" id="A0A831RRQ5"/>
<keyword evidence="3 7" id="KW-1134">Transmembrane beta strand</keyword>
<organism evidence="9">
    <name type="scientific">Thiolapillus brandeum</name>
    <dbReference type="NCBI Taxonomy" id="1076588"/>
    <lineage>
        <taxon>Bacteria</taxon>
        <taxon>Pseudomonadati</taxon>
        <taxon>Pseudomonadota</taxon>
        <taxon>Gammaproteobacteria</taxon>
        <taxon>Chromatiales</taxon>
        <taxon>Sedimenticolaceae</taxon>
        <taxon>Thiolapillus</taxon>
    </lineage>
</organism>
<evidence type="ECO:0000259" key="8">
    <source>
        <dbReference type="Pfam" id="PF07715"/>
    </source>
</evidence>
<name>A0A831RRQ5_9GAMM</name>
<keyword evidence="2 7" id="KW-0813">Transport</keyword>
<evidence type="ECO:0000256" key="2">
    <source>
        <dbReference type="ARBA" id="ARBA00022448"/>
    </source>
</evidence>
<dbReference type="PROSITE" id="PS52016">
    <property type="entry name" value="TONB_DEPENDENT_REC_3"/>
    <property type="match status" value="1"/>
</dbReference>
<evidence type="ECO:0000256" key="4">
    <source>
        <dbReference type="ARBA" id="ARBA00022692"/>
    </source>
</evidence>
<evidence type="ECO:0000256" key="1">
    <source>
        <dbReference type="ARBA" id="ARBA00004571"/>
    </source>
</evidence>
<comment type="similarity">
    <text evidence="7">Belongs to the TonB-dependent receptor family.</text>
</comment>
<evidence type="ECO:0000256" key="3">
    <source>
        <dbReference type="ARBA" id="ARBA00022452"/>
    </source>
</evidence>
<dbReference type="Gene3D" id="2.40.170.20">
    <property type="entry name" value="TonB-dependent receptor, beta-barrel domain"/>
    <property type="match status" value="1"/>
</dbReference>
<dbReference type="InterPro" id="IPR036942">
    <property type="entry name" value="Beta-barrel_TonB_sf"/>
</dbReference>
<comment type="caution">
    <text evidence="9">The sequence shown here is derived from an EMBL/GenBank/DDBJ whole genome shotgun (WGS) entry which is preliminary data.</text>
</comment>
<dbReference type="GO" id="GO:0044718">
    <property type="term" value="P:siderophore transmembrane transport"/>
    <property type="evidence" value="ECO:0007669"/>
    <property type="project" value="TreeGrafter"/>
</dbReference>
<keyword evidence="9" id="KW-0675">Receptor</keyword>
<dbReference type="GO" id="GO:0015344">
    <property type="term" value="F:siderophore uptake transmembrane transporter activity"/>
    <property type="evidence" value="ECO:0007669"/>
    <property type="project" value="TreeGrafter"/>
</dbReference>
<keyword evidence="5 7" id="KW-0472">Membrane</keyword>
<dbReference type="Pfam" id="PF07715">
    <property type="entry name" value="Plug"/>
    <property type="match status" value="1"/>
</dbReference>
<sequence>MNNEILTTLMRNSGKAQLFVLLSTFLTGSVSFADEPVENFMDLPLADLLSMEVTSVSKKKQRLDETAAAVFVITQEDILRSGVTSIPEALRLAPGLQVARIDANKWAISSRGFNSQFANKLLVMIDGRTVYTPSFSGVYWDAQDTLLEDIDRIEVIRGPGATVWGANAVNGVINIITREAAQTEGGFLSLATGNQEKALAGFRYGTRIGDQGAARFYVKYADHDASWAPSINSEGEDGWQSLRAGFRADGQLSQQDLWTVQGDIYDTDGAQLVTEWKDPSVPENAVYAPFYALPGVKDSVESSGWNLMARWEHSTSADSNTQLQVYLDHTDRSEIIIGQAHDTLDIDFQHQFSPLPAHDLIWGLGYRRIRDDFDNTFLGNMIP</sequence>
<evidence type="ECO:0000256" key="5">
    <source>
        <dbReference type="ARBA" id="ARBA00023136"/>
    </source>
</evidence>
<proteinExistence type="inferred from homology"/>
<keyword evidence="4 7" id="KW-0812">Transmembrane</keyword>
<dbReference type="Gene3D" id="2.170.130.10">
    <property type="entry name" value="TonB-dependent receptor, plug domain"/>
    <property type="match status" value="1"/>
</dbReference>
<feature type="non-terminal residue" evidence="9">
    <location>
        <position position="383"/>
    </location>
</feature>
<accession>A0A831RRQ5</accession>
<dbReference type="PANTHER" id="PTHR30069:SF27">
    <property type="entry name" value="BLL4766 PROTEIN"/>
    <property type="match status" value="1"/>
</dbReference>
<reference evidence="9" key="1">
    <citation type="journal article" date="2020" name="mSystems">
        <title>Genome- and Community-Level Interaction Insights into Carbon Utilization and Element Cycling Functions of Hydrothermarchaeota in Hydrothermal Sediment.</title>
        <authorList>
            <person name="Zhou Z."/>
            <person name="Liu Y."/>
            <person name="Xu W."/>
            <person name="Pan J."/>
            <person name="Luo Z.H."/>
            <person name="Li M."/>
        </authorList>
    </citation>
    <scope>NUCLEOTIDE SEQUENCE [LARGE SCALE GENOMIC DNA]</scope>
    <source>
        <strain evidence="9">HyVt-458</strain>
    </source>
</reference>
<dbReference type="PANTHER" id="PTHR30069">
    <property type="entry name" value="TONB-DEPENDENT OUTER MEMBRANE RECEPTOR"/>
    <property type="match status" value="1"/>
</dbReference>
<dbReference type="GO" id="GO:0009279">
    <property type="term" value="C:cell outer membrane"/>
    <property type="evidence" value="ECO:0007669"/>
    <property type="project" value="UniProtKB-SubCell"/>
</dbReference>
<dbReference type="EMBL" id="DRLF01000108">
    <property type="protein sequence ID" value="HEC05771.1"/>
    <property type="molecule type" value="Genomic_DNA"/>
</dbReference>